<proteinExistence type="inferred from homology"/>
<dbReference type="InterPro" id="IPR017946">
    <property type="entry name" value="PLC-like_Pdiesterase_TIM-brl"/>
</dbReference>
<evidence type="ECO:0000256" key="4">
    <source>
        <dbReference type="ARBA" id="ARBA00022801"/>
    </source>
</evidence>
<dbReference type="Gene3D" id="3.20.20.190">
    <property type="entry name" value="Phosphatidylinositol (PI) phosphodiesterase"/>
    <property type="match status" value="1"/>
</dbReference>
<evidence type="ECO:0000313" key="11">
    <source>
        <dbReference type="RefSeq" id="XP_025028466.1"/>
    </source>
</evidence>
<dbReference type="KEGG" id="pbi:103059205"/>
<dbReference type="SUPFAM" id="SSF51695">
    <property type="entry name" value="PLC-like phosphodiesterases"/>
    <property type="match status" value="1"/>
</dbReference>
<dbReference type="InterPro" id="IPR030395">
    <property type="entry name" value="GP_PDE_dom"/>
</dbReference>
<feature type="domain" description="GP-PDE" evidence="9">
    <location>
        <begin position="276"/>
        <end position="535"/>
    </location>
</feature>
<keyword evidence="4" id="KW-0378">Hydrolase</keyword>
<dbReference type="GO" id="GO:0006629">
    <property type="term" value="P:lipid metabolic process"/>
    <property type="evidence" value="ECO:0007669"/>
    <property type="project" value="InterPro"/>
</dbReference>
<evidence type="ECO:0000259" key="9">
    <source>
        <dbReference type="PROSITE" id="PS51704"/>
    </source>
</evidence>
<feature type="transmembrane region" description="Helical" evidence="8">
    <location>
        <begin position="92"/>
        <end position="111"/>
    </location>
</feature>
<reference evidence="11" key="1">
    <citation type="submission" date="2025-08" db="UniProtKB">
        <authorList>
            <consortium name="RefSeq"/>
        </authorList>
    </citation>
    <scope>IDENTIFICATION</scope>
    <source>
        <tissue evidence="11">Liver</tissue>
    </source>
</reference>
<evidence type="ECO:0000256" key="3">
    <source>
        <dbReference type="ARBA" id="ARBA00022692"/>
    </source>
</evidence>
<dbReference type="Pfam" id="PF03009">
    <property type="entry name" value="GDPD"/>
    <property type="match status" value="1"/>
</dbReference>
<keyword evidence="5 8" id="KW-1133">Transmembrane helix</keyword>
<evidence type="ECO:0000256" key="2">
    <source>
        <dbReference type="ARBA" id="ARBA00007277"/>
    </source>
</evidence>
<dbReference type="GO" id="GO:0016020">
    <property type="term" value="C:membrane"/>
    <property type="evidence" value="ECO:0007669"/>
    <property type="project" value="UniProtKB-SubCell"/>
</dbReference>
<evidence type="ECO:0000256" key="8">
    <source>
        <dbReference type="SAM" id="Phobius"/>
    </source>
</evidence>
<keyword evidence="3 8" id="KW-0812">Transmembrane</keyword>
<feature type="transmembrane region" description="Helical" evidence="8">
    <location>
        <begin position="214"/>
        <end position="232"/>
    </location>
</feature>
<keyword evidence="6 8" id="KW-0472">Membrane</keyword>
<dbReference type="RefSeq" id="XP_025028466.1">
    <property type="nucleotide sequence ID" value="XM_025172698.1"/>
</dbReference>
<evidence type="ECO:0000256" key="6">
    <source>
        <dbReference type="ARBA" id="ARBA00023136"/>
    </source>
</evidence>
<dbReference type="AlphaFoldDB" id="A0A9F5J2V2"/>
<sequence length="569" mass="66392">MVKVYRTSFDLLRSSFQKEDAIDVFQMDVGHISVTNVKLWSRKSRHRRPPQIPEHQPFVICLTGFYSCQWGWQQHRTVKPGHWCCKKRECSFFAILTLALSFWFIFLSLWGGTKNDYHNFDVYSYMNTGYWFHWSIFLLVLAVFSFSYLLFLLILAVCLLCENQQLYLHWCHKTMTIFALFLSIIGLITITLFWKGQWYTFYLSFQISAPFLHMAAILTMILLSWPVAIHFFQMKNRVLQILIFGPYLFILLFLLFIPLGMTSPCIREKGTLGPKPGLIGHRGAPMVAPENTEMSFVKTIDYGADGLETDVTISFDGVPFLMHDKTLKRTTNIKTLFPTIRNKKASFFSWPALQLLNAGQWFFKRRPFPNMPLLSEADEKWAKNQKIYKFSDFLSLADKANKVVIFDLYRPPLNHPYRDTFLNRTLDVLKNESGIKANLVLWLMDSGRTYVQSVAPGFQHTTSSLEPIEDLQKRNIVKLNLDYRRMATVDIRKYAEANITTNLWVVSEPWLYSLAWCYGAKSVTTNAVHALGNISQPFFFLTPKEYRTMWIVTDSLALLFIFLIFGFHW</sequence>
<dbReference type="PANTHER" id="PTHR23344:SF13">
    <property type="entry name" value="GLYCEROPHOSPHODIESTER PHOSPHODIESTERASE DOMAIN-CONTAINING PROTEIN 4"/>
    <property type="match status" value="1"/>
</dbReference>
<keyword evidence="10" id="KW-1185">Reference proteome</keyword>
<evidence type="ECO:0000256" key="5">
    <source>
        <dbReference type="ARBA" id="ARBA00022989"/>
    </source>
</evidence>
<dbReference type="PROSITE" id="PS51704">
    <property type="entry name" value="GP_PDE"/>
    <property type="match status" value="1"/>
</dbReference>
<protein>
    <submittedName>
        <fullName evidence="11">Glycerophosphodiester phosphodiesterase domain-containing protein 4-like</fullName>
    </submittedName>
</protein>
<feature type="transmembrane region" description="Helical" evidence="8">
    <location>
        <begin position="131"/>
        <end position="162"/>
    </location>
</feature>
<evidence type="ECO:0000313" key="10">
    <source>
        <dbReference type="Proteomes" id="UP000695026"/>
    </source>
</evidence>
<dbReference type="GO" id="GO:0008889">
    <property type="term" value="F:glycerophosphodiester phosphodiesterase activity"/>
    <property type="evidence" value="ECO:0007669"/>
    <property type="project" value="TreeGrafter"/>
</dbReference>
<dbReference type="PANTHER" id="PTHR23344">
    <property type="entry name" value="GLYCEROPHOSPHORYL DIESTER PHOSPHODIESTERASE"/>
    <property type="match status" value="1"/>
</dbReference>
<name>A0A9F5J2V2_PYTBI</name>
<comment type="subcellular location">
    <subcellularLocation>
        <location evidence="1">Membrane</location>
        <topology evidence="1">Multi-pass membrane protein</topology>
    </subcellularLocation>
</comment>
<evidence type="ECO:0000256" key="1">
    <source>
        <dbReference type="ARBA" id="ARBA00004141"/>
    </source>
</evidence>
<dbReference type="Proteomes" id="UP000695026">
    <property type="component" value="Unplaced"/>
</dbReference>
<gene>
    <name evidence="11" type="primary">LOC103059205</name>
</gene>
<feature type="transmembrane region" description="Helical" evidence="8">
    <location>
        <begin position="174"/>
        <end position="194"/>
    </location>
</feature>
<dbReference type="GeneID" id="103059205"/>
<evidence type="ECO:0000256" key="7">
    <source>
        <dbReference type="ARBA" id="ARBA00023180"/>
    </source>
</evidence>
<dbReference type="OMA" id="HDRRYVR"/>
<keyword evidence="7" id="KW-0325">Glycoprotein</keyword>
<accession>A0A9F5J2V2</accession>
<comment type="similarity">
    <text evidence="2">Belongs to the glycerophosphoryl diester phosphodiesterase family.</text>
</comment>
<dbReference type="OrthoDB" id="1058301at2759"/>
<feature type="transmembrane region" description="Helical" evidence="8">
    <location>
        <begin position="549"/>
        <end position="567"/>
    </location>
</feature>
<organism evidence="10 11">
    <name type="scientific">Python bivittatus</name>
    <name type="common">Burmese python</name>
    <name type="synonym">Python molurus bivittatus</name>
    <dbReference type="NCBI Taxonomy" id="176946"/>
    <lineage>
        <taxon>Eukaryota</taxon>
        <taxon>Metazoa</taxon>
        <taxon>Chordata</taxon>
        <taxon>Craniata</taxon>
        <taxon>Vertebrata</taxon>
        <taxon>Euteleostomi</taxon>
        <taxon>Lepidosauria</taxon>
        <taxon>Squamata</taxon>
        <taxon>Bifurcata</taxon>
        <taxon>Unidentata</taxon>
        <taxon>Episquamata</taxon>
        <taxon>Toxicofera</taxon>
        <taxon>Serpentes</taxon>
        <taxon>Henophidia</taxon>
        <taxon>Pythonidae</taxon>
        <taxon>Python</taxon>
    </lineage>
</organism>
<feature type="transmembrane region" description="Helical" evidence="8">
    <location>
        <begin position="239"/>
        <end position="261"/>
    </location>
</feature>